<dbReference type="AlphaFoldDB" id="A0A0U3FTL1"/>
<dbReference type="GeneID" id="14551887"/>
<dbReference type="STRING" id="1435377.SUSAZ_06630"/>
<dbReference type="InterPro" id="IPR008978">
    <property type="entry name" value="HSP20-like_chaperone"/>
</dbReference>
<evidence type="ECO:0000256" key="1">
    <source>
        <dbReference type="SAM" id="Coils"/>
    </source>
</evidence>
<dbReference type="RefSeq" id="WP_011278221.1">
    <property type="nucleotide sequence ID" value="NZ_BHWZ01000003.1"/>
</dbReference>
<evidence type="ECO:0000313" key="2">
    <source>
        <dbReference type="EMBL" id="ALU30429.1"/>
    </source>
</evidence>
<dbReference type="Proteomes" id="UP000065473">
    <property type="component" value="Chromosome"/>
</dbReference>
<name>A0A0U3FTL1_9CREN</name>
<reference evidence="4 5" key="1">
    <citation type="submission" date="2015-12" db="EMBL/GenBank/DDBJ databases">
        <title>A stable core within a dynamic pangenome in Sulfolobus acidocaldarius.</title>
        <authorList>
            <person name="Anderson R."/>
            <person name="Kouris A."/>
            <person name="Seward C."/>
            <person name="Campbell K."/>
            <person name="Whitaker R."/>
        </authorList>
    </citation>
    <scope>NUCLEOTIDE SEQUENCE [LARGE SCALE GENOMIC DNA]</scope>
    <source>
        <strain evidence="2 5">GG12-C01-09</strain>
        <strain evidence="3 4">NG05B_CO5_07</strain>
    </source>
</reference>
<dbReference type="EMBL" id="CP013695">
    <property type="protein sequence ID" value="ALU31150.1"/>
    <property type="molecule type" value="Genomic_DNA"/>
</dbReference>
<dbReference type="PaxDb" id="1435377-SUSAZ_06630"/>
<protein>
    <submittedName>
        <fullName evidence="3">Uncharacterized protein</fullName>
    </submittedName>
</protein>
<sequence length="124" mass="14862">MPVFKDLEDLINNLIKKEEERLKKIRKEIEKEIKEVEESIGFSREPLYTMRELMDEYEYIIDIPKADLQSLKVDVVKDIMRVECMTKSGGRYFLRIRLPPDIDPGTANIRREKWLIIVTLKKHR</sequence>
<evidence type="ECO:0000313" key="5">
    <source>
        <dbReference type="Proteomes" id="UP000065473"/>
    </source>
</evidence>
<evidence type="ECO:0000313" key="3">
    <source>
        <dbReference type="EMBL" id="ALU31150.1"/>
    </source>
</evidence>
<organism evidence="3 4">
    <name type="scientific">Sulfolobus acidocaldarius</name>
    <dbReference type="NCBI Taxonomy" id="2285"/>
    <lineage>
        <taxon>Archaea</taxon>
        <taxon>Thermoproteota</taxon>
        <taxon>Thermoprotei</taxon>
        <taxon>Sulfolobales</taxon>
        <taxon>Sulfolobaceae</taxon>
        <taxon>Sulfolobus</taxon>
    </lineage>
</organism>
<dbReference type="OMA" id="IMRVECM"/>
<evidence type="ECO:0000313" key="4">
    <source>
        <dbReference type="Proteomes" id="UP000060043"/>
    </source>
</evidence>
<dbReference type="Proteomes" id="UP000060043">
    <property type="component" value="Chromosome"/>
</dbReference>
<proteinExistence type="predicted"/>
<dbReference type="CDD" id="cd00298">
    <property type="entry name" value="ACD_sHsps_p23-like"/>
    <property type="match status" value="1"/>
</dbReference>
<dbReference type="EMBL" id="CP013694">
    <property type="protein sequence ID" value="ALU30429.1"/>
    <property type="molecule type" value="Genomic_DNA"/>
</dbReference>
<dbReference type="OrthoDB" id="37046at2157"/>
<feature type="coiled-coil region" evidence="1">
    <location>
        <begin position="7"/>
        <end position="39"/>
    </location>
</feature>
<gene>
    <name evidence="2" type="ORF">ATY89_11075</name>
    <name evidence="3" type="ORF">ATZ20_02630</name>
</gene>
<accession>A0A0U3FTL1</accession>
<dbReference type="SUPFAM" id="SSF49764">
    <property type="entry name" value="HSP20-like chaperones"/>
    <property type="match status" value="1"/>
</dbReference>
<keyword evidence="1" id="KW-0175">Coiled coil</keyword>